<dbReference type="AlphaFoldDB" id="A0A498KUE4"/>
<organism evidence="1 2">
    <name type="scientific">Halorientalis pallida</name>
    <dbReference type="NCBI Taxonomy" id="2479928"/>
    <lineage>
        <taxon>Archaea</taxon>
        <taxon>Methanobacteriati</taxon>
        <taxon>Methanobacteriota</taxon>
        <taxon>Stenosarchaea group</taxon>
        <taxon>Halobacteria</taxon>
        <taxon>Halobacteriales</taxon>
        <taxon>Haloarculaceae</taxon>
        <taxon>Halorientalis</taxon>
    </lineage>
</organism>
<gene>
    <name evidence="1" type="ORF">EAF64_13175</name>
</gene>
<name>A0A498KUE4_9EURY</name>
<dbReference type="OrthoDB" id="269607at2157"/>
<keyword evidence="2" id="KW-1185">Reference proteome</keyword>
<dbReference type="RefSeq" id="WP_129069458.1">
    <property type="nucleotide sequence ID" value="NZ_RDFA01000004.1"/>
</dbReference>
<comment type="caution">
    <text evidence="1">The sequence shown here is derived from an EMBL/GenBank/DDBJ whole genome shotgun (WGS) entry which is preliminary data.</text>
</comment>
<protein>
    <submittedName>
        <fullName evidence="1">Uncharacterized protein</fullName>
    </submittedName>
</protein>
<dbReference type="EMBL" id="RDFA01000004">
    <property type="protein sequence ID" value="RXK48621.1"/>
    <property type="molecule type" value="Genomic_DNA"/>
</dbReference>
<proteinExistence type="predicted"/>
<reference evidence="1 2" key="1">
    <citation type="submission" date="2019-01" db="EMBL/GenBank/DDBJ databases">
        <title>Halorientalis sp. F13-25 a new haloarchaeum isolated from hypersaline water.</title>
        <authorList>
            <person name="Ana D.-V."/>
            <person name="Cristina S.-P."/>
            <person name="Antonio V."/>
        </authorList>
    </citation>
    <scope>NUCLEOTIDE SEQUENCE [LARGE SCALE GENOMIC DNA]</scope>
    <source>
        <strain evidence="1 2">F13-25</strain>
    </source>
</reference>
<sequence length="160" mass="18477">MSLWDVIRIPFADLRTSYFQLRKHLFQAPRPSGPYYVVDVPLEEVESALGRAYFAPNWEFSYYKRGEVLNLARVEYDREIVGDRLFVWWQTHVRGWQAPDGSVELQAHRELEPTENGNEHIDGVGYSLERGMDTLGTVLTDAGLDYRETDRPTEIVVPTG</sequence>
<dbReference type="Proteomes" id="UP000289691">
    <property type="component" value="Unassembled WGS sequence"/>
</dbReference>
<accession>A0A498KUE4</accession>
<evidence type="ECO:0000313" key="1">
    <source>
        <dbReference type="EMBL" id="RXK48621.1"/>
    </source>
</evidence>
<evidence type="ECO:0000313" key="2">
    <source>
        <dbReference type="Proteomes" id="UP000289691"/>
    </source>
</evidence>